<dbReference type="PANTHER" id="PTHR34792:SF1">
    <property type="entry name" value="OS02G0121500 PROTEIN"/>
    <property type="match status" value="1"/>
</dbReference>
<feature type="region of interest" description="Disordered" evidence="1">
    <location>
        <begin position="14"/>
        <end position="42"/>
    </location>
</feature>
<gene>
    <name evidence="2" type="ORF">ILEXP_LOCUS16215</name>
</gene>
<dbReference type="AlphaFoldDB" id="A0ABC8RUN8"/>
<reference evidence="2 3" key="1">
    <citation type="submission" date="2024-02" db="EMBL/GenBank/DDBJ databases">
        <authorList>
            <person name="Vignale AGUSTIN F."/>
            <person name="Sosa J E."/>
            <person name="Modenutti C."/>
        </authorList>
    </citation>
    <scope>NUCLEOTIDE SEQUENCE [LARGE SCALE GENOMIC DNA]</scope>
</reference>
<keyword evidence="3" id="KW-1185">Reference proteome</keyword>
<evidence type="ECO:0000256" key="1">
    <source>
        <dbReference type="SAM" id="MobiDB-lite"/>
    </source>
</evidence>
<comment type="caution">
    <text evidence="2">The sequence shown here is derived from an EMBL/GenBank/DDBJ whole genome shotgun (WGS) entry which is preliminary data.</text>
</comment>
<dbReference type="Proteomes" id="UP001642360">
    <property type="component" value="Unassembled WGS sequence"/>
</dbReference>
<dbReference type="EMBL" id="CAUOFW020001726">
    <property type="protein sequence ID" value="CAK9148285.1"/>
    <property type="molecule type" value="Genomic_DNA"/>
</dbReference>
<organism evidence="2 3">
    <name type="scientific">Ilex paraguariensis</name>
    <name type="common">yerba mate</name>
    <dbReference type="NCBI Taxonomy" id="185542"/>
    <lineage>
        <taxon>Eukaryota</taxon>
        <taxon>Viridiplantae</taxon>
        <taxon>Streptophyta</taxon>
        <taxon>Embryophyta</taxon>
        <taxon>Tracheophyta</taxon>
        <taxon>Spermatophyta</taxon>
        <taxon>Magnoliopsida</taxon>
        <taxon>eudicotyledons</taxon>
        <taxon>Gunneridae</taxon>
        <taxon>Pentapetalae</taxon>
        <taxon>asterids</taxon>
        <taxon>campanulids</taxon>
        <taxon>Aquifoliales</taxon>
        <taxon>Aquifoliaceae</taxon>
        <taxon>Ilex</taxon>
    </lineage>
</organism>
<sequence length="742" mass="80097">MDKTRDVRRVATNRFSPAAKRQIIHPSGSGGGNGNAVVSEKANKKKLRRLSVVGGVASNNEDSDMVLVGSDGEDERRPTGISKRIKFPKKYFDDCNTVDHASVPRKLRSAMKKRNRESDSPPLPDSNKTNNTVNGVELIRKDDTKRSKLNMQGDSGGSPSHATLGPITKDEEEVVETLYALAGMFPDTDKSDGTKLDDGASEAKAPVLLETENCKLASKVSKEQEEIKTFCSTASGDVTKYSTTGEAVKVQSLNETSLPTLPSKQLAMEFDNYVPRVDHPLKSLLCGTELSTERLSCNSLVFGGPSELNLNSRIKQPEPEGTSVSGRKVEIAFGQVTALGHQHGQQNNITESTNNDSGLWPGLSSTGGLAQTQEPSLQSSTAKLPAWLGNATCATRLYLSNNVPITEKNDRVSVNGKKSCKRGSAHVYISHLIKAFQTTERKDSVPMRPTQLIADEGSKQGAVIAVNNPNGVKNGFNGVVANRSIVCAAAEKNPSEVRNAILLHKKLLQDQRQASTISGLYNPNKQSIDFLSLSAGGCGVEAHNNTNKSGIGMEPLTQVHVPYLQPRAQSHMSMPFSMPSNRHSSDLFSDHLSAAAAQQVHMQLPQYLGSTFCSSTHLGATASPNQQQLQWTQLTSEYKLGGVAGPYIPNWQNGGQDSPSLIQYAHAIFPHPRSSLDLLGPKYAPILPQQQQQLIAVNTSLPPAKVKRQHHPLPHGPGYEGNGGGFHPGRAPSMQLLCDEHI</sequence>
<proteinExistence type="predicted"/>
<evidence type="ECO:0000313" key="2">
    <source>
        <dbReference type="EMBL" id="CAK9148285.1"/>
    </source>
</evidence>
<feature type="compositionally biased region" description="Basic residues" evidence="1">
    <location>
        <begin position="103"/>
        <end position="115"/>
    </location>
</feature>
<name>A0ABC8RUN8_9AQUA</name>
<feature type="region of interest" description="Disordered" evidence="1">
    <location>
        <begin position="103"/>
        <end position="166"/>
    </location>
</feature>
<feature type="region of interest" description="Disordered" evidence="1">
    <location>
        <begin position="61"/>
        <end position="82"/>
    </location>
</feature>
<feature type="compositionally biased region" description="Gly residues" evidence="1">
    <location>
        <begin position="718"/>
        <end position="727"/>
    </location>
</feature>
<protein>
    <submittedName>
        <fullName evidence="2">Uncharacterized protein</fullName>
    </submittedName>
</protein>
<feature type="region of interest" description="Disordered" evidence="1">
    <location>
        <begin position="706"/>
        <end position="728"/>
    </location>
</feature>
<evidence type="ECO:0000313" key="3">
    <source>
        <dbReference type="Proteomes" id="UP001642360"/>
    </source>
</evidence>
<accession>A0ABC8RUN8</accession>
<feature type="compositionally biased region" description="Polar residues" evidence="1">
    <location>
        <begin position="149"/>
        <end position="161"/>
    </location>
</feature>
<dbReference type="PANTHER" id="PTHR34792">
    <property type="entry name" value="OS02G0121500 PROTEIN"/>
    <property type="match status" value="1"/>
</dbReference>
<dbReference type="InterPro" id="IPR040305">
    <property type="entry name" value="At1g75730-like"/>
</dbReference>